<reference evidence="1 2" key="1">
    <citation type="submission" date="2018-11" db="EMBL/GenBank/DDBJ databases">
        <authorList>
            <consortium name="Pathogen Informatics"/>
        </authorList>
    </citation>
    <scope>NUCLEOTIDE SEQUENCE [LARGE SCALE GENOMIC DNA]</scope>
    <source>
        <strain>Denwood</strain>
        <strain evidence="2">Zambia</strain>
    </source>
</reference>
<dbReference type="AlphaFoldDB" id="A0A3P8DM29"/>
<gene>
    <name evidence="1" type="ORF">SMTD_LOCUS6615</name>
</gene>
<keyword evidence="2" id="KW-1185">Reference proteome</keyword>
<accession>A0A3P8DM29</accession>
<evidence type="ECO:0000313" key="2">
    <source>
        <dbReference type="Proteomes" id="UP000269396"/>
    </source>
</evidence>
<evidence type="ECO:0000313" key="1">
    <source>
        <dbReference type="EMBL" id="VDP34808.1"/>
    </source>
</evidence>
<organism evidence="1 2">
    <name type="scientific">Schistosoma mattheei</name>
    <dbReference type="NCBI Taxonomy" id="31246"/>
    <lineage>
        <taxon>Eukaryota</taxon>
        <taxon>Metazoa</taxon>
        <taxon>Spiralia</taxon>
        <taxon>Lophotrochozoa</taxon>
        <taxon>Platyhelminthes</taxon>
        <taxon>Trematoda</taxon>
        <taxon>Digenea</taxon>
        <taxon>Strigeidida</taxon>
        <taxon>Schistosomatoidea</taxon>
        <taxon>Schistosomatidae</taxon>
        <taxon>Schistosoma</taxon>
    </lineage>
</organism>
<protein>
    <submittedName>
        <fullName evidence="1">Uncharacterized protein</fullName>
    </submittedName>
</protein>
<proteinExistence type="predicted"/>
<sequence length="45" mass="4867">MDQGSGVLVLREPECDGKDYPLALSAIQSLGGIVDMLFQKTTKLK</sequence>
<dbReference type="EMBL" id="UZAL01027696">
    <property type="protein sequence ID" value="VDP34808.1"/>
    <property type="molecule type" value="Genomic_DNA"/>
</dbReference>
<name>A0A3P8DM29_9TREM</name>
<dbReference type="Proteomes" id="UP000269396">
    <property type="component" value="Unassembled WGS sequence"/>
</dbReference>